<evidence type="ECO:0000256" key="1">
    <source>
        <dbReference type="SAM" id="MobiDB-lite"/>
    </source>
</evidence>
<evidence type="ECO:0000313" key="2">
    <source>
        <dbReference type="EMBL" id="KAI5322898.1"/>
    </source>
</evidence>
<comment type="caution">
    <text evidence="2">The sequence shown here is derived from an EMBL/GenBank/DDBJ whole genome shotgun (WGS) entry which is preliminary data.</text>
</comment>
<dbReference type="EMBL" id="JAJFAZ020000006">
    <property type="protein sequence ID" value="KAI5322898.1"/>
    <property type="molecule type" value="Genomic_DNA"/>
</dbReference>
<dbReference type="Proteomes" id="UP001054821">
    <property type="component" value="Chromosome 6"/>
</dbReference>
<organism evidence="2 3">
    <name type="scientific">Prunus dulcis</name>
    <name type="common">Almond</name>
    <name type="synonym">Amygdalus dulcis</name>
    <dbReference type="NCBI Taxonomy" id="3755"/>
    <lineage>
        <taxon>Eukaryota</taxon>
        <taxon>Viridiplantae</taxon>
        <taxon>Streptophyta</taxon>
        <taxon>Embryophyta</taxon>
        <taxon>Tracheophyta</taxon>
        <taxon>Spermatophyta</taxon>
        <taxon>Magnoliopsida</taxon>
        <taxon>eudicotyledons</taxon>
        <taxon>Gunneridae</taxon>
        <taxon>Pentapetalae</taxon>
        <taxon>rosids</taxon>
        <taxon>fabids</taxon>
        <taxon>Rosales</taxon>
        <taxon>Rosaceae</taxon>
        <taxon>Amygdaloideae</taxon>
        <taxon>Amygdaleae</taxon>
        <taxon>Prunus</taxon>
    </lineage>
</organism>
<gene>
    <name evidence="2" type="ORF">L3X38_031970</name>
</gene>
<keyword evidence="3" id="KW-1185">Reference proteome</keyword>
<dbReference type="AlphaFoldDB" id="A0AAD4YW54"/>
<feature type="region of interest" description="Disordered" evidence="1">
    <location>
        <begin position="76"/>
        <end position="165"/>
    </location>
</feature>
<name>A0AAD4YW54_PRUDU</name>
<evidence type="ECO:0000313" key="3">
    <source>
        <dbReference type="Proteomes" id="UP001054821"/>
    </source>
</evidence>
<protein>
    <submittedName>
        <fullName evidence="2">Uncharacterized protein</fullName>
    </submittedName>
</protein>
<proteinExistence type="predicted"/>
<accession>A0AAD4YW54</accession>
<feature type="compositionally biased region" description="Low complexity" evidence="1">
    <location>
        <begin position="88"/>
        <end position="141"/>
    </location>
</feature>
<sequence length="165" mass="17276">MASFFPRFLKIPHSPSLSPPSAQPPTPVDLDRAATTVVPRSFPTVTVTPAATISSVFTESAPPSFSLLRRPNLTPEMSDLIRRRRAVTTTQSSEPPTQPTSAAIAPASAATAPALMDHLAVGPAGSQAPASSASSVAQPVSARRRHRPAAPPTPHPLMRRGHSQV</sequence>
<reference evidence="2 3" key="1">
    <citation type="journal article" date="2022" name="G3 (Bethesda)">
        <title>Whole-genome sequence and methylome profiling of the almond [Prunus dulcis (Mill.) D.A. Webb] cultivar 'Nonpareil'.</title>
        <authorList>
            <person name="D'Amico-Willman K.M."/>
            <person name="Ouma W.Z."/>
            <person name="Meulia T."/>
            <person name="Sideli G.M."/>
            <person name="Gradziel T.M."/>
            <person name="Fresnedo-Ramirez J."/>
        </authorList>
    </citation>
    <scope>NUCLEOTIDE SEQUENCE [LARGE SCALE GENOMIC DNA]</scope>
    <source>
        <strain evidence="2">Clone GOH B32 T37-40</strain>
    </source>
</reference>